<proteinExistence type="predicted"/>
<evidence type="ECO:0000313" key="2">
    <source>
        <dbReference type="Proteomes" id="UP000033647"/>
    </source>
</evidence>
<protein>
    <submittedName>
        <fullName evidence="1">Uncharacterized protein</fullName>
    </submittedName>
</protein>
<gene>
    <name evidence="1" type="ORF">TI39_contig86g00006</name>
</gene>
<accession>A0A0F4GXP3</accession>
<evidence type="ECO:0000313" key="1">
    <source>
        <dbReference type="EMBL" id="KJY02177.1"/>
    </source>
</evidence>
<dbReference type="Proteomes" id="UP000033647">
    <property type="component" value="Unassembled WGS sequence"/>
</dbReference>
<name>A0A0F4GXP3_9PEZI</name>
<sequence>MSSQEALAMREHECELFNIPQELQDQIFDDVIDDAEIVFCRPQGSAISTSKILIVGPQFHANYRSALWRRGDKFLNHRVSVDFQLCGKASTTPLAPVEISLPSCATGLHIFIQVTKSGILTGKTSSTDIAGLHDISNPLKTLIDTINVEHLLVELQVIDPTIGTTSKSPKQRKIRDAYRHLHGNLDDLNWRGLTKANSKLIVAALVTHNREGTAVFALPNRTQTGPFDPGCWTTGAFNGNGLTAHVAPLAEIFCARARIEKATDTKRAQPIHDDRAARASARRRMWTPFDWS</sequence>
<dbReference type="EMBL" id="LAFY01000083">
    <property type="protein sequence ID" value="KJY02177.1"/>
    <property type="molecule type" value="Genomic_DNA"/>
</dbReference>
<reference evidence="1 2" key="1">
    <citation type="submission" date="2015-03" db="EMBL/GenBank/DDBJ databases">
        <title>RNA-seq based gene annotation and comparative genomics of four Zymoseptoria species reveal species-specific pathogenicity related genes and transposable element activity.</title>
        <authorList>
            <person name="Grandaubert J."/>
            <person name="Bhattacharyya A."/>
            <person name="Stukenbrock E.H."/>
        </authorList>
    </citation>
    <scope>NUCLEOTIDE SEQUENCE [LARGE SCALE GENOMIC DNA]</scope>
    <source>
        <strain evidence="1 2">Zb18110</strain>
    </source>
</reference>
<keyword evidence="2" id="KW-1185">Reference proteome</keyword>
<dbReference type="AlphaFoldDB" id="A0A0F4GXP3"/>
<comment type="caution">
    <text evidence="1">The sequence shown here is derived from an EMBL/GenBank/DDBJ whole genome shotgun (WGS) entry which is preliminary data.</text>
</comment>
<organism evidence="1 2">
    <name type="scientific">Zymoseptoria brevis</name>
    <dbReference type="NCBI Taxonomy" id="1047168"/>
    <lineage>
        <taxon>Eukaryota</taxon>
        <taxon>Fungi</taxon>
        <taxon>Dikarya</taxon>
        <taxon>Ascomycota</taxon>
        <taxon>Pezizomycotina</taxon>
        <taxon>Dothideomycetes</taxon>
        <taxon>Dothideomycetidae</taxon>
        <taxon>Mycosphaerellales</taxon>
        <taxon>Mycosphaerellaceae</taxon>
        <taxon>Zymoseptoria</taxon>
    </lineage>
</organism>